<feature type="transmembrane region" description="Helical" evidence="1">
    <location>
        <begin position="7"/>
        <end position="28"/>
    </location>
</feature>
<gene>
    <name evidence="2" type="ORF">FYJ85_09765</name>
</gene>
<sequence>MTRQKLPIFFVAGFLVVAQLFLAVTLFLPQFFGIALGSLGVGLGTWQVLRFDKSIGNFPQWGKWTILLGLGLIFWGLIGFIGSYRIFPESLLPQYAPYFWPRAVSALLVFGGLTIIQSGLEASVSEHAGQDKAELTPVIWMFKFLPLILLNITVDSDLAEEETKYLIIHSITFAGLLIWMFADLILAVFHKPRGRYLFRATVMFAVLFILGCILPANGIREPTKRIACRNNLRQLQFMLEQYLADEHSLPPDLKTLHDGGYLSEPGTCVCPTRSGPAVSPDAFRTDYLYTVENDIVTLADKPDNHPHGFVNKISFPLSSP</sequence>
<dbReference type="Proteomes" id="UP000435649">
    <property type="component" value="Unassembled WGS sequence"/>
</dbReference>
<keyword evidence="3" id="KW-1185">Reference proteome</keyword>
<accession>A0A844G143</accession>
<feature type="transmembrane region" description="Helical" evidence="1">
    <location>
        <begin position="137"/>
        <end position="154"/>
    </location>
</feature>
<name>A0A844G143_9BACT</name>
<reference evidence="2 3" key="1">
    <citation type="submission" date="2019-08" db="EMBL/GenBank/DDBJ databases">
        <title>In-depth cultivation of the pig gut microbiome towards novel bacterial diversity and tailored functional studies.</title>
        <authorList>
            <person name="Wylensek D."/>
            <person name="Hitch T.C.A."/>
            <person name="Clavel T."/>
        </authorList>
    </citation>
    <scope>NUCLEOTIDE SEQUENCE [LARGE SCALE GENOMIC DNA]</scope>
    <source>
        <strain evidence="2 3">BBE-744-WT-12</strain>
    </source>
</reference>
<dbReference type="EMBL" id="VUNS01000009">
    <property type="protein sequence ID" value="MST97327.1"/>
    <property type="molecule type" value="Genomic_DNA"/>
</dbReference>
<organism evidence="2 3">
    <name type="scientific">Victivallis lenta</name>
    <dbReference type="NCBI Taxonomy" id="2606640"/>
    <lineage>
        <taxon>Bacteria</taxon>
        <taxon>Pseudomonadati</taxon>
        <taxon>Lentisphaerota</taxon>
        <taxon>Lentisphaeria</taxon>
        <taxon>Victivallales</taxon>
        <taxon>Victivallaceae</taxon>
        <taxon>Victivallis</taxon>
    </lineage>
</organism>
<dbReference type="RefSeq" id="WP_154418209.1">
    <property type="nucleotide sequence ID" value="NZ_VUNS01000009.1"/>
</dbReference>
<evidence type="ECO:0000313" key="2">
    <source>
        <dbReference type="EMBL" id="MST97327.1"/>
    </source>
</evidence>
<dbReference type="AlphaFoldDB" id="A0A844G143"/>
<keyword evidence="1" id="KW-1133">Transmembrane helix</keyword>
<proteinExistence type="predicted"/>
<protein>
    <submittedName>
        <fullName evidence="2">Uncharacterized protein</fullName>
    </submittedName>
</protein>
<feature type="transmembrane region" description="Helical" evidence="1">
    <location>
        <begin position="166"/>
        <end position="189"/>
    </location>
</feature>
<evidence type="ECO:0000313" key="3">
    <source>
        <dbReference type="Proteomes" id="UP000435649"/>
    </source>
</evidence>
<feature type="transmembrane region" description="Helical" evidence="1">
    <location>
        <begin position="99"/>
        <end position="116"/>
    </location>
</feature>
<comment type="caution">
    <text evidence="2">The sequence shown here is derived from an EMBL/GenBank/DDBJ whole genome shotgun (WGS) entry which is preliminary data.</text>
</comment>
<keyword evidence="1" id="KW-0812">Transmembrane</keyword>
<evidence type="ECO:0000256" key="1">
    <source>
        <dbReference type="SAM" id="Phobius"/>
    </source>
</evidence>
<feature type="transmembrane region" description="Helical" evidence="1">
    <location>
        <begin position="64"/>
        <end position="87"/>
    </location>
</feature>
<keyword evidence="1" id="KW-0472">Membrane</keyword>
<feature type="transmembrane region" description="Helical" evidence="1">
    <location>
        <begin position="196"/>
        <end position="216"/>
    </location>
</feature>